<dbReference type="Proteomes" id="UP000245060">
    <property type="component" value="Unassembled WGS sequence"/>
</dbReference>
<accession>A0AA37PXB3</accession>
<reference evidence="3" key="2">
    <citation type="submission" date="2018-04" db="EMBL/GenBank/DDBJ databases">
        <title>Draft genome sequence of Mycobacterium montefiorense isolated from Japanese black salamander.</title>
        <authorList>
            <person name="Fukano H."/>
            <person name="Yoshida M."/>
            <person name="Shimizu A."/>
            <person name="Iwao H."/>
            <person name="Kurata O."/>
            <person name="Katayama Y."/>
            <person name="Omatsu T."/>
            <person name="Mizutani T."/>
            <person name="Wada S."/>
            <person name="Hoshino Y."/>
        </authorList>
    </citation>
    <scope>NUCLEOTIDE SEQUENCE [LARGE SCALE GENOMIC DNA]</scope>
    <source>
        <strain evidence="3">BS</strain>
    </source>
</reference>
<sequence length="140" mass="15798">MAGGDLVIRPSFSDALRELLFCTHRSVDDVMNAFFDQGYQHRDNGKAYTRDEFARLATIARSEIAHGSVFTLEEFRFWNRYAARFVLEVSKTDGSAEHVEVYVIGQYSIDGRFLRLNQAHVSVPSVELVVGAKLRAQPVA</sequence>
<reference evidence="2" key="3">
    <citation type="journal article" date="2022" name="Microbiol. Resour. Announc.">
        <title>Draft Genome Sequences of Eight Mycobacterium montefiorense Strains Isolated from Salamanders in Captivity.</title>
        <authorList>
            <person name="Komine T."/>
            <person name="Ihara H."/>
            <person name="Fukano H."/>
            <person name="Hoshino Y."/>
            <person name="Kurata O."/>
            <person name="Wada S."/>
        </authorList>
    </citation>
    <scope>NUCLEOTIDE SEQUENCE</scope>
    <source>
        <strain evidence="2">NJB18185</strain>
    </source>
</reference>
<reference evidence="2" key="4">
    <citation type="submission" date="2022-04" db="EMBL/GenBank/DDBJ databases">
        <authorList>
            <person name="Komine T."/>
            <person name="Fukano H."/>
            <person name="Wada S."/>
        </authorList>
    </citation>
    <scope>NUCLEOTIDE SEQUENCE</scope>
    <source>
        <strain evidence="2">NJB18185</strain>
    </source>
</reference>
<proteinExistence type="predicted"/>
<evidence type="ECO:0000313" key="1">
    <source>
        <dbReference type="EMBL" id="GBG35708.1"/>
    </source>
</evidence>
<evidence type="ECO:0000313" key="4">
    <source>
        <dbReference type="Proteomes" id="UP001139505"/>
    </source>
</evidence>
<name>A0AA37PXB3_9MYCO</name>
<comment type="caution">
    <text evidence="2">The sequence shown here is derived from an EMBL/GenBank/DDBJ whole genome shotgun (WGS) entry which is preliminary data.</text>
</comment>
<protein>
    <recommendedName>
        <fullName evidence="5">SnoaL-like domain-containing protein</fullName>
    </recommendedName>
</protein>
<dbReference type="EMBL" id="BFCH01000001">
    <property type="protein sequence ID" value="GBG35708.1"/>
    <property type="molecule type" value="Genomic_DNA"/>
</dbReference>
<organism evidence="2 4">
    <name type="scientific">Mycobacterium montefiorense</name>
    <dbReference type="NCBI Taxonomy" id="154654"/>
    <lineage>
        <taxon>Bacteria</taxon>
        <taxon>Bacillati</taxon>
        <taxon>Actinomycetota</taxon>
        <taxon>Actinomycetes</taxon>
        <taxon>Mycobacteriales</taxon>
        <taxon>Mycobacteriaceae</taxon>
        <taxon>Mycobacterium</taxon>
        <taxon>Mycobacterium simiae complex</taxon>
    </lineage>
</organism>
<dbReference type="AlphaFoldDB" id="A0AA37PXB3"/>
<reference evidence="1" key="1">
    <citation type="journal article" date="2018" name="Genome Announc.">
        <title>Draft Genome Sequence of Mycobacterium montefiorense Isolated from Japanese Black Salamander (Hynobius nigrescens).</title>
        <authorList>
            <person name="Fukano H."/>
            <person name="Yoshida M."/>
            <person name="Shimizu A."/>
            <person name="Iwao H."/>
            <person name="Katayama Y."/>
            <person name="Omatsu T."/>
            <person name="Mizutani T."/>
            <person name="Kurata O."/>
            <person name="Wada S."/>
            <person name="Hoshino Y."/>
        </authorList>
    </citation>
    <scope>NUCLEOTIDE SEQUENCE</scope>
    <source>
        <strain evidence="1">BS</strain>
    </source>
</reference>
<dbReference type="EMBL" id="BQYH01000074">
    <property type="protein sequence ID" value="GKU75268.1"/>
    <property type="molecule type" value="Genomic_DNA"/>
</dbReference>
<dbReference type="Proteomes" id="UP001139505">
    <property type="component" value="Unassembled WGS sequence"/>
</dbReference>
<keyword evidence="3" id="KW-1185">Reference proteome</keyword>
<evidence type="ECO:0000313" key="2">
    <source>
        <dbReference type="EMBL" id="GKU75268.1"/>
    </source>
</evidence>
<gene>
    <name evidence="1" type="ORF">MmonteBS_00800</name>
    <name evidence="2" type="ORF">NJB18185_50390</name>
</gene>
<evidence type="ECO:0000313" key="3">
    <source>
        <dbReference type="Proteomes" id="UP000245060"/>
    </source>
</evidence>
<evidence type="ECO:0008006" key="5">
    <source>
        <dbReference type="Google" id="ProtNLM"/>
    </source>
</evidence>